<feature type="region of interest" description="Disordered" evidence="7">
    <location>
        <begin position="342"/>
        <end position="380"/>
    </location>
</feature>
<dbReference type="OrthoDB" id="1728340at2759"/>
<dbReference type="InterPro" id="IPR037185">
    <property type="entry name" value="EmrE-like"/>
</dbReference>
<keyword evidence="4 6" id="KW-1133">Transmembrane helix</keyword>
<dbReference type="GO" id="GO:0022857">
    <property type="term" value="F:transmembrane transporter activity"/>
    <property type="evidence" value="ECO:0007669"/>
    <property type="project" value="InterPro"/>
</dbReference>
<dbReference type="PANTHER" id="PTHR31218">
    <property type="entry name" value="WAT1-RELATED PROTEIN"/>
    <property type="match status" value="1"/>
</dbReference>
<dbReference type="Proteomes" id="UP000504603">
    <property type="component" value="Unplaced"/>
</dbReference>
<keyword evidence="5 6" id="KW-0472">Membrane</keyword>
<evidence type="ECO:0000313" key="10">
    <source>
        <dbReference type="RefSeq" id="XP_022141610.1"/>
    </source>
</evidence>
<feature type="transmembrane region" description="Helical" evidence="6">
    <location>
        <begin position="106"/>
        <end position="127"/>
    </location>
</feature>
<feature type="transmembrane region" description="Helical" evidence="6">
    <location>
        <begin position="49"/>
        <end position="66"/>
    </location>
</feature>
<evidence type="ECO:0000256" key="7">
    <source>
        <dbReference type="SAM" id="MobiDB-lite"/>
    </source>
</evidence>
<name>A0A6J1CIL0_MOMCH</name>
<dbReference type="RefSeq" id="XP_022141610.1">
    <property type="nucleotide sequence ID" value="XM_022285918.1"/>
</dbReference>
<evidence type="ECO:0000259" key="8">
    <source>
        <dbReference type="Pfam" id="PF00892"/>
    </source>
</evidence>
<dbReference type="InterPro" id="IPR030184">
    <property type="entry name" value="WAT1-related"/>
</dbReference>
<evidence type="ECO:0000256" key="4">
    <source>
        <dbReference type="ARBA" id="ARBA00022989"/>
    </source>
</evidence>
<comment type="subcellular location">
    <subcellularLocation>
        <location evidence="1 6">Membrane</location>
        <topology evidence="1 6">Multi-pass membrane protein</topology>
    </subcellularLocation>
</comment>
<feature type="transmembrane region" description="Helical" evidence="6">
    <location>
        <begin position="287"/>
        <end position="307"/>
    </location>
</feature>
<feature type="domain" description="EamA" evidence="8">
    <location>
        <begin position="192"/>
        <end position="330"/>
    </location>
</feature>
<evidence type="ECO:0000256" key="1">
    <source>
        <dbReference type="ARBA" id="ARBA00004141"/>
    </source>
</evidence>
<feature type="transmembrane region" description="Helical" evidence="6">
    <location>
        <begin position="16"/>
        <end position="37"/>
    </location>
</feature>
<feature type="domain" description="EamA" evidence="8">
    <location>
        <begin position="22"/>
        <end position="157"/>
    </location>
</feature>
<evidence type="ECO:0000256" key="6">
    <source>
        <dbReference type="RuleBase" id="RU363077"/>
    </source>
</evidence>
<dbReference type="GO" id="GO:0016020">
    <property type="term" value="C:membrane"/>
    <property type="evidence" value="ECO:0007669"/>
    <property type="project" value="UniProtKB-SubCell"/>
</dbReference>
<feature type="transmembrane region" description="Helical" evidence="6">
    <location>
        <begin position="313"/>
        <end position="332"/>
    </location>
</feature>
<keyword evidence="9" id="KW-1185">Reference proteome</keyword>
<gene>
    <name evidence="10" type="primary">LOC111011925</name>
</gene>
<proteinExistence type="inferred from homology"/>
<dbReference type="InterPro" id="IPR000620">
    <property type="entry name" value="EamA_dom"/>
</dbReference>
<evidence type="ECO:0000256" key="5">
    <source>
        <dbReference type="ARBA" id="ARBA00023136"/>
    </source>
</evidence>
<dbReference type="AlphaFoldDB" id="A0A6J1CIL0"/>
<dbReference type="SUPFAM" id="SSF103481">
    <property type="entry name" value="Multidrug resistance efflux transporter EmrE"/>
    <property type="match status" value="2"/>
</dbReference>
<dbReference type="KEGG" id="mcha:111011925"/>
<feature type="transmembrane region" description="Helical" evidence="6">
    <location>
        <begin position="258"/>
        <end position="275"/>
    </location>
</feature>
<feature type="transmembrane region" description="Helical" evidence="6">
    <location>
        <begin position="190"/>
        <end position="210"/>
    </location>
</feature>
<accession>A0A6J1CIL0</accession>
<evidence type="ECO:0000256" key="2">
    <source>
        <dbReference type="ARBA" id="ARBA00007635"/>
    </source>
</evidence>
<evidence type="ECO:0000313" key="9">
    <source>
        <dbReference type="Proteomes" id="UP000504603"/>
    </source>
</evidence>
<dbReference type="GeneID" id="111011925"/>
<comment type="similarity">
    <text evidence="2 6">Belongs to the drug/metabolite transporter (DMT) superfamily. Plant drug/metabolite exporter (P-DME) (TC 2.A.7.4) family.</text>
</comment>
<organism evidence="9 10">
    <name type="scientific">Momordica charantia</name>
    <name type="common">Bitter gourd</name>
    <name type="synonym">Balsam pear</name>
    <dbReference type="NCBI Taxonomy" id="3673"/>
    <lineage>
        <taxon>Eukaryota</taxon>
        <taxon>Viridiplantae</taxon>
        <taxon>Streptophyta</taxon>
        <taxon>Embryophyta</taxon>
        <taxon>Tracheophyta</taxon>
        <taxon>Spermatophyta</taxon>
        <taxon>Magnoliopsida</taxon>
        <taxon>eudicotyledons</taxon>
        <taxon>Gunneridae</taxon>
        <taxon>Pentapetalae</taxon>
        <taxon>rosids</taxon>
        <taxon>fabids</taxon>
        <taxon>Cucurbitales</taxon>
        <taxon>Cucurbitaceae</taxon>
        <taxon>Momordiceae</taxon>
        <taxon>Momordica</taxon>
    </lineage>
</organism>
<feature type="transmembrane region" description="Helical" evidence="6">
    <location>
        <begin position="78"/>
        <end position="100"/>
    </location>
</feature>
<keyword evidence="3 6" id="KW-0812">Transmembrane</keyword>
<feature type="transmembrane region" description="Helical" evidence="6">
    <location>
        <begin position="139"/>
        <end position="159"/>
    </location>
</feature>
<feature type="transmembrane region" description="Helical" evidence="6">
    <location>
        <begin position="222"/>
        <end position="243"/>
    </location>
</feature>
<protein>
    <recommendedName>
        <fullName evidence="6">WAT1-related protein</fullName>
    </recommendedName>
</protein>
<sequence length="380" mass="41288">MEISERLWGMVRKMKPYLATVFLQISFAVMYTIVAVSLKHGLSHFVFSVYRHAVATLFIVPFALILERKTRPTMTLPIFLRILLLGFIEPVMDQNLYYLGMKYTSATFASASVNILPAVTFIFAVVFRLESVKVREKHSVAKVAGTAISLGGAMVMSLYKGPAFNLLPGARGGSETTGRITTNESTDQHWVTGTILVLISCCGWSAFFILQSMTLKLYPAEFSLAALICFVGMVGGGIVTLVAERNMKIWVIGWDSKLLAVVYSGIVCSGTAYYVQGVVMKERGPVFVTSFSPLCMIVTAALGSFFLAEKIHLGSVIGAVIVVVGLYTVIWGKTRDFETSKESNNELPITGSTFRSASDDSNAGEVSGKPVEAPAKPPVP</sequence>
<evidence type="ECO:0000256" key="3">
    <source>
        <dbReference type="ARBA" id="ARBA00022692"/>
    </source>
</evidence>
<dbReference type="Pfam" id="PF00892">
    <property type="entry name" value="EamA"/>
    <property type="match status" value="2"/>
</dbReference>
<reference evidence="10" key="1">
    <citation type="submission" date="2025-08" db="UniProtKB">
        <authorList>
            <consortium name="RefSeq"/>
        </authorList>
    </citation>
    <scope>IDENTIFICATION</scope>
    <source>
        <strain evidence="10">OHB3-1</strain>
    </source>
</reference>
<feature type="compositionally biased region" description="Polar residues" evidence="7">
    <location>
        <begin position="345"/>
        <end position="361"/>
    </location>
</feature>